<gene>
    <name evidence="1" type="ORF">RQM59_01790</name>
</gene>
<proteinExistence type="predicted"/>
<dbReference type="SUPFAM" id="SSF82171">
    <property type="entry name" value="DPP6 N-terminal domain-like"/>
    <property type="match status" value="1"/>
</dbReference>
<dbReference type="Proteomes" id="UP001257277">
    <property type="component" value="Unassembled WGS sequence"/>
</dbReference>
<keyword evidence="2" id="KW-1185">Reference proteome</keyword>
<accession>A0ABU3LBI3</accession>
<reference evidence="1 2" key="1">
    <citation type="submission" date="2023-09" db="EMBL/GenBank/DDBJ databases">
        <title>Novel taxa isolated from Blanes Bay.</title>
        <authorList>
            <person name="Rey-Velasco X."/>
            <person name="Lucena T."/>
        </authorList>
    </citation>
    <scope>NUCLEOTIDE SEQUENCE [LARGE SCALE GENOMIC DNA]</scope>
    <source>
        <strain evidence="1 2">S356</strain>
    </source>
</reference>
<name>A0ABU3LBI3_9FLAO</name>
<dbReference type="EMBL" id="JAVTTO010000001">
    <property type="protein sequence ID" value="MDT7831089.1"/>
    <property type="molecule type" value="Genomic_DNA"/>
</dbReference>
<evidence type="ECO:0008006" key="3">
    <source>
        <dbReference type="Google" id="ProtNLM"/>
    </source>
</evidence>
<protein>
    <recommendedName>
        <fullName evidence="3">WD40 repeat protein</fullName>
    </recommendedName>
</protein>
<organism evidence="1 2">
    <name type="scientific">Asprobacillus argus</name>
    <dbReference type="NCBI Taxonomy" id="3076534"/>
    <lineage>
        <taxon>Bacteria</taxon>
        <taxon>Pseudomonadati</taxon>
        <taxon>Bacteroidota</taxon>
        <taxon>Flavobacteriia</taxon>
        <taxon>Flavobacteriales</taxon>
        <taxon>Flavobacteriaceae</taxon>
        <taxon>Asprobacillus</taxon>
    </lineage>
</organism>
<evidence type="ECO:0000313" key="2">
    <source>
        <dbReference type="Proteomes" id="UP001257277"/>
    </source>
</evidence>
<dbReference type="RefSeq" id="WP_349240342.1">
    <property type="nucleotide sequence ID" value="NZ_JAVTTO010000001.1"/>
</dbReference>
<dbReference type="Gene3D" id="2.120.10.30">
    <property type="entry name" value="TolB, C-terminal domain"/>
    <property type="match status" value="1"/>
</dbReference>
<sequence length="309" mass="34632">MNKTLFKFGLLTLSSLFSYISCSNISKEPARRVFEDNNISTKSVELSPTFSSDGREVYFTRSTGKWGMGGGKSSIYYSVNKNGKWSTPKLASFSGEYNDGAPHLCANGKTLYFTSTRPVIGVEKASKDIWKVERGINNVWGSPIRLAFPINSERSEYSPSTDKWGNLYFASNRSGGYGQGDIYFAKKEKDTFASSVNMGAVINADSGEWNVEINDNGDILIFESSGRDENLSPYGDLYISFRLNNQWSVPQNMEELNTTGSDLYAELTHGDTLLYYTSSDSLPSIDTDIYVIEFDHIHKKYHKRAIFSE</sequence>
<dbReference type="Pfam" id="PF07676">
    <property type="entry name" value="PD40"/>
    <property type="match status" value="2"/>
</dbReference>
<comment type="caution">
    <text evidence="1">The sequence shown here is derived from an EMBL/GenBank/DDBJ whole genome shotgun (WGS) entry which is preliminary data.</text>
</comment>
<evidence type="ECO:0000313" key="1">
    <source>
        <dbReference type="EMBL" id="MDT7831089.1"/>
    </source>
</evidence>
<dbReference type="InterPro" id="IPR011042">
    <property type="entry name" value="6-blade_b-propeller_TolB-like"/>
</dbReference>
<dbReference type="InterPro" id="IPR011659">
    <property type="entry name" value="WD40"/>
</dbReference>